<feature type="transmembrane region" description="Helical" evidence="2">
    <location>
        <begin position="94"/>
        <end position="110"/>
    </location>
</feature>
<dbReference type="Pfam" id="PF11361">
    <property type="entry name" value="DUF3159"/>
    <property type="match status" value="1"/>
</dbReference>
<sequence length="284" mass="29884">MSAARPPEQGDDQDRPADGGRRSTWVGSIASDDRFRASNALSPAAFLDAGLPLALFTVVYSAGGRNLTVSLWVALAVGALLALVRLIRREPLQNVVAGFLGLGIAAFWSHRTGQPEDVFLPGLLINVGYGTAYLVSIVVRWPLLGILVGLATGQGMAWRRDPALMRAYTLASALWVGMFALRLAVQAPLYFAGEDQLGWLAGTRLVMSWPLFLLVAYLSWVIIRPAYRAHQAAVAESQAAADDAAAAAAGDAAVATAGEDAATAAREDAATAAAAEGERRTEPT</sequence>
<evidence type="ECO:0000256" key="1">
    <source>
        <dbReference type="SAM" id="MobiDB-lite"/>
    </source>
</evidence>
<evidence type="ECO:0000256" key="2">
    <source>
        <dbReference type="SAM" id="Phobius"/>
    </source>
</evidence>
<feature type="transmembrane region" description="Helical" evidence="2">
    <location>
        <begin position="163"/>
        <end position="185"/>
    </location>
</feature>
<feature type="transmembrane region" description="Helical" evidence="2">
    <location>
        <begin position="69"/>
        <end position="87"/>
    </location>
</feature>
<name>A0A6L9S8M4_9ACTN</name>
<proteinExistence type="predicted"/>
<comment type="caution">
    <text evidence="3">The sequence shown here is derived from an EMBL/GenBank/DDBJ whole genome shotgun (WGS) entry which is preliminary data.</text>
</comment>
<feature type="transmembrane region" description="Helical" evidence="2">
    <location>
        <begin position="205"/>
        <end position="223"/>
    </location>
</feature>
<feature type="transmembrane region" description="Helical" evidence="2">
    <location>
        <begin position="130"/>
        <end position="151"/>
    </location>
</feature>
<dbReference type="AlphaFoldDB" id="A0A6L9S8M4"/>
<keyword evidence="2" id="KW-1133">Transmembrane helix</keyword>
<dbReference type="InterPro" id="IPR016566">
    <property type="entry name" value="UCP010219"/>
</dbReference>
<dbReference type="Proteomes" id="UP000475214">
    <property type="component" value="Unassembled WGS sequence"/>
</dbReference>
<keyword evidence="4" id="KW-1185">Reference proteome</keyword>
<keyword evidence="2" id="KW-0812">Transmembrane</keyword>
<feature type="compositionally biased region" description="Basic and acidic residues" evidence="1">
    <location>
        <begin position="12"/>
        <end position="21"/>
    </location>
</feature>
<dbReference type="EMBL" id="JAAGOA010000009">
    <property type="protein sequence ID" value="NEE01419.1"/>
    <property type="molecule type" value="Genomic_DNA"/>
</dbReference>
<gene>
    <name evidence="3" type="ORF">G1H10_14685</name>
</gene>
<dbReference type="RefSeq" id="WP_163738963.1">
    <property type="nucleotide sequence ID" value="NZ_JAAGOA010000009.1"/>
</dbReference>
<feature type="transmembrane region" description="Helical" evidence="2">
    <location>
        <begin position="44"/>
        <end position="63"/>
    </location>
</feature>
<evidence type="ECO:0000313" key="3">
    <source>
        <dbReference type="EMBL" id="NEE01419.1"/>
    </source>
</evidence>
<protein>
    <submittedName>
        <fullName evidence="3">DUF3159 domain-containing protein</fullName>
    </submittedName>
</protein>
<accession>A0A6L9S8M4</accession>
<organism evidence="3 4">
    <name type="scientific">Phytoactinopolyspora halotolerans</name>
    <dbReference type="NCBI Taxonomy" id="1981512"/>
    <lineage>
        <taxon>Bacteria</taxon>
        <taxon>Bacillati</taxon>
        <taxon>Actinomycetota</taxon>
        <taxon>Actinomycetes</taxon>
        <taxon>Jiangellales</taxon>
        <taxon>Jiangellaceae</taxon>
        <taxon>Phytoactinopolyspora</taxon>
    </lineage>
</organism>
<reference evidence="3 4" key="1">
    <citation type="submission" date="2020-02" db="EMBL/GenBank/DDBJ databases">
        <authorList>
            <person name="Li X.-J."/>
            <person name="Han X.-M."/>
        </authorList>
    </citation>
    <scope>NUCLEOTIDE SEQUENCE [LARGE SCALE GENOMIC DNA]</scope>
    <source>
        <strain evidence="3 4">CCTCC AB 2017055</strain>
    </source>
</reference>
<evidence type="ECO:0000313" key="4">
    <source>
        <dbReference type="Proteomes" id="UP000475214"/>
    </source>
</evidence>
<keyword evidence="2" id="KW-0472">Membrane</keyword>
<feature type="region of interest" description="Disordered" evidence="1">
    <location>
        <begin position="1"/>
        <end position="23"/>
    </location>
</feature>